<dbReference type="STRING" id="490899.DKAM_0977"/>
<gene>
    <name evidence="1" type="ordered locus">DKAM_0977</name>
</gene>
<evidence type="ECO:0000313" key="1">
    <source>
        <dbReference type="EMBL" id="ACL11303.1"/>
    </source>
</evidence>
<name>B8D5C2_DESA1</name>
<dbReference type="Proteomes" id="UP000006903">
    <property type="component" value="Chromosome"/>
</dbReference>
<dbReference type="KEGG" id="dka:DKAM_0977"/>
<dbReference type="SUPFAM" id="SSF51338">
    <property type="entry name" value="Composite domain of metallo-dependent hydrolases"/>
    <property type="match status" value="1"/>
</dbReference>
<dbReference type="AlphaFoldDB" id="B8D5C2"/>
<dbReference type="GO" id="GO:0016810">
    <property type="term" value="F:hydrolase activity, acting on carbon-nitrogen (but not peptide) bonds"/>
    <property type="evidence" value="ECO:0007669"/>
    <property type="project" value="InterPro"/>
</dbReference>
<proteinExistence type="predicted"/>
<dbReference type="RefSeq" id="WP_012608644.1">
    <property type="nucleotide sequence ID" value="NC_011766.1"/>
</dbReference>
<reference evidence="1 2" key="1">
    <citation type="journal article" date="2009" name="J. Bacteriol.">
        <title>Complete genome sequence of the anaerobic, protein-degrading hyperthermophilic crenarchaeon Desulfurococcus kamchatkensis.</title>
        <authorList>
            <person name="Ravin N.V."/>
            <person name="Mardanov A.V."/>
            <person name="Beletsky A.V."/>
            <person name="Kublanov I.V."/>
            <person name="Kolganova T.V."/>
            <person name="Lebedinsky A.V."/>
            <person name="Chernyh N.A."/>
            <person name="Bonch-Osmolovskaya E.A."/>
            <person name="Skryabin K.G."/>
        </authorList>
    </citation>
    <scope>NUCLEOTIDE SEQUENCE [LARGE SCALE GENOMIC DNA]</scope>
    <source>
        <strain evidence="2">DSM 18924 / JCM 16383 / VKM B-2413 / 1221n</strain>
    </source>
</reference>
<dbReference type="GeneID" id="7171100"/>
<dbReference type="EMBL" id="CP001140">
    <property type="protein sequence ID" value="ACL11303.1"/>
    <property type="molecule type" value="Genomic_DNA"/>
</dbReference>
<organism evidence="1 2">
    <name type="scientific">Desulfurococcus amylolyticus (strain DSM 18924 / JCM 16383 / VKM B-2413 / 1221n)</name>
    <name type="common">Desulfurococcus kamchatkensis</name>
    <dbReference type="NCBI Taxonomy" id="490899"/>
    <lineage>
        <taxon>Archaea</taxon>
        <taxon>Thermoproteota</taxon>
        <taxon>Thermoprotei</taxon>
        <taxon>Desulfurococcales</taxon>
        <taxon>Desulfurococcaceae</taxon>
        <taxon>Desulfurococcus</taxon>
    </lineage>
</organism>
<dbReference type="InterPro" id="IPR011059">
    <property type="entry name" value="Metal-dep_hydrolase_composite"/>
</dbReference>
<accession>B8D5C2</accession>
<dbReference type="eggNOG" id="arCOG06083">
    <property type="taxonomic scope" value="Archaea"/>
</dbReference>
<evidence type="ECO:0000313" key="2">
    <source>
        <dbReference type="Proteomes" id="UP000006903"/>
    </source>
</evidence>
<sequence length="295" mass="33156">MSEGIRVLLSNLWFPSRDGVVKGVIFLENGKIGFIGETPEPEHELSELQYDFQGHAIALHGFSAIVDLVEYPFRRLGINDFSTLSRHELERLAEVGFANALANGITMPIVYTEHLKPVEKISRELGIKVVIIHEGEVVEKSGLYYLLVKEGNIYFNDEKIGVLSDITCSPQRITEKCRMMDLRSTGSTISSLSILYESGVDSGRLYRILVEPYRITRVGEGVIDVNEIADLQVIDLGNPLKASIIRHEDDFWATVSRFMDPDIVFVNGESYYERGEHLVVPVKNITGILDKISIK</sequence>
<protein>
    <submittedName>
        <fullName evidence="1">Uncharacterized protein</fullName>
    </submittedName>
</protein>
<dbReference type="HOGENOM" id="CLU_968458_0_0_2"/>